<dbReference type="PANTHER" id="PTHR46546">
    <property type="entry name" value="SHEWANELLA-LIKE PROTEIN PHOSPHATASE 1"/>
    <property type="match status" value="1"/>
</dbReference>
<evidence type="ECO:0000256" key="1">
    <source>
        <dbReference type="SAM" id="MobiDB-lite"/>
    </source>
</evidence>
<keyword evidence="2" id="KW-0812">Transmembrane</keyword>
<gene>
    <name evidence="4" type="ORF">A4X03_0g478</name>
</gene>
<dbReference type="Pfam" id="PF00149">
    <property type="entry name" value="Metallophos"/>
    <property type="match status" value="1"/>
</dbReference>
<proteinExistence type="predicted"/>
<keyword evidence="2" id="KW-0472">Membrane</keyword>
<evidence type="ECO:0000256" key="2">
    <source>
        <dbReference type="SAM" id="Phobius"/>
    </source>
</evidence>
<dbReference type="EMBL" id="LWDD02000029">
    <property type="protein sequence ID" value="KAE8265094.1"/>
    <property type="molecule type" value="Genomic_DNA"/>
</dbReference>
<feature type="region of interest" description="Disordered" evidence="1">
    <location>
        <begin position="1"/>
        <end position="62"/>
    </location>
</feature>
<dbReference type="Gene3D" id="3.60.21.10">
    <property type="match status" value="1"/>
</dbReference>
<comment type="caution">
    <text evidence="4">The sequence shown here is derived from an EMBL/GenBank/DDBJ whole genome shotgun (WGS) entry which is preliminary data.</text>
</comment>
<keyword evidence="2" id="KW-1133">Transmembrane helix</keyword>
<accession>A0A177V5Y7</accession>
<feature type="domain" description="Calcineurin-like phosphoesterase" evidence="3">
    <location>
        <begin position="137"/>
        <end position="394"/>
    </location>
</feature>
<reference evidence="4" key="2">
    <citation type="journal article" date="2019" name="IMA Fungus">
        <title>Genome sequencing and comparison of five Tilletia species to identify candidate genes for the detection of regulated species infecting wheat.</title>
        <authorList>
            <person name="Nguyen H.D.T."/>
            <person name="Sultana T."/>
            <person name="Kesanakurti P."/>
            <person name="Hambleton S."/>
        </authorList>
    </citation>
    <scope>NUCLEOTIDE SEQUENCE</scope>
    <source>
        <strain evidence="4">DAOMC 238032</strain>
    </source>
</reference>
<evidence type="ECO:0000313" key="5">
    <source>
        <dbReference type="Proteomes" id="UP000077671"/>
    </source>
</evidence>
<dbReference type="AlphaFoldDB" id="A0A177V5Y7"/>
<sequence>MSSGAQQYPPSYRTLHHKGAKDEESEGRIDEMPLLGHTTSSRRPKRSGDEWDLGTTKAGNRSSTSTIRTYLLPRSPLHRLLLLVLLLAVFSWTAWTGVSSSSSRRNKLGIQLARPKDRVPHPAHPAADAPDALIHRRLVAVADLHGDYEHALNVLEMANLIDASPEARLEDGTPRWVGGHDVLVSTGDIVDRGTDTIKLYRMFASLRRQASGLDPPGKVVNLLGNHEVMNALKDWRYVTSADLDSFGGARERRKAISSTGWIGMEWLDHYNITASVDLLPREFLPEEYETPRANFVHGGITPEWAASGGDGRDAGIDRINTLGTSFLRKALSNPNPDGRSPPDTTPTEASLYSADGPLWYRGYALDASDSLVCSRAENASHLLLVDFLIMGHTPNFDGVVVRCPQAKIMVIDTGISRAYGGEQSAVVFDTELQRAPTPDVGRQLGLGSPAAVVGGMKKTVQAGKEVEVEEEEEEVTPMEHSKGMHRWVERRSVTALYVGRVPKTLHMGERDVWL</sequence>
<protein>
    <recommendedName>
        <fullName evidence="3">Calcineurin-like phosphoesterase domain-containing protein</fullName>
    </recommendedName>
</protein>
<organism evidence="4 5">
    <name type="scientific">Tilletia caries</name>
    <name type="common">wheat bunt fungus</name>
    <dbReference type="NCBI Taxonomy" id="13290"/>
    <lineage>
        <taxon>Eukaryota</taxon>
        <taxon>Fungi</taxon>
        <taxon>Dikarya</taxon>
        <taxon>Basidiomycota</taxon>
        <taxon>Ustilaginomycotina</taxon>
        <taxon>Exobasidiomycetes</taxon>
        <taxon>Tilletiales</taxon>
        <taxon>Tilletiaceae</taxon>
        <taxon>Tilletia</taxon>
    </lineage>
</organism>
<dbReference type="InterPro" id="IPR029052">
    <property type="entry name" value="Metallo-depent_PP-like"/>
</dbReference>
<dbReference type="PANTHER" id="PTHR46546:SF4">
    <property type="entry name" value="SHEWANELLA-LIKE PROTEIN PHOSPHATASE 1"/>
    <property type="match status" value="1"/>
</dbReference>
<feature type="transmembrane region" description="Helical" evidence="2">
    <location>
        <begin position="80"/>
        <end position="98"/>
    </location>
</feature>
<feature type="compositionally biased region" description="Basic and acidic residues" evidence="1">
    <location>
        <begin position="20"/>
        <end position="31"/>
    </location>
</feature>
<evidence type="ECO:0000259" key="3">
    <source>
        <dbReference type="Pfam" id="PF00149"/>
    </source>
</evidence>
<dbReference type="SUPFAM" id="SSF56300">
    <property type="entry name" value="Metallo-dependent phosphatases"/>
    <property type="match status" value="1"/>
</dbReference>
<evidence type="ECO:0000313" key="4">
    <source>
        <dbReference type="EMBL" id="KAE8265094.1"/>
    </source>
</evidence>
<reference evidence="4" key="1">
    <citation type="submission" date="2016-04" db="EMBL/GenBank/DDBJ databases">
        <authorList>
            <person name="Nguyen H.D."/>
            <person name="Kesanakurti P."/>
            <person name="Cullis J."/>
            <person name="Levesque C.A."/>
            <person name="Hambleton S."/>
        </authorList>
    </citation>
    <scope>NUCLEOTIDE SEQUENCE</scope>
    <source>
        <strain evidence="4">DAOMC 238032</strain>
    </source>
</reference>
<dbReference type="Proteomes" id="UP000077671">
    <property type="component" value="Unassembled WGS sequence"/>
</dbReference>
<feature type="region of interest" description="Disordered" evidence="1">
    <location>
        <begin position="329"/>
        <end position="350"/>
    </location>
</feature>
<name>A0A177V5Y7_9BASI</name>
<dbReference type="InterPro" id="IPR004843">
    <property type="entry name" value="Calcineurin-like_PHP"/>
</dbReference>
<dbReference type="GO" id="GO:0016787">
    <property type="term" value="F:hydrolase activity"/>
    <property type="evidence" value="ECO:0007669"/>
    <property type="project" value="InterPro"/>
</dbReference>